<dbReference type="CDD" id="cd19591">
    <property type="entry name" value="serpin_like"/>
    <property type="match status" value="1"/>
</dbReference>
<evidence type="ECO:0000313" key="4">
    <source>
        <dbReference type="Proteomes" id="UP000019483"/>
    </source>
</evidence>
<dbReference type="InterPro" id="IPR042185">
    <property type="entry name" value="Serpin_sf_2"/>
</dbReference>
<dbReference type="EMBL" id="AZAJ01000001">
    <property type="protein sequence ID" value="ETA67623.1"/>
    <property type="molecule type" value="Genomic_DNA"/>
</dbReference>
<dbReference type="PANTHER" id="PTHR11461">
    <property type="entry name" value="SERINE PROTEASE INHIBITOR, SERPIN"/>
    <property type="match status" value="1"/>
</dbReference>
<dbReference type="SUPFAM" id="SSF56574">
    <property type="entry name" value="Serpins"/>
    <property type="match status" value="1"/>
</dbReference>
<gene>
    <name evidence="3" type="ORF">MettiDRAFT_1050</name>
</gene>
<evidence type="ECO:0000256" key="1">
    <source>
        <dbReference type="RuleBase" id="RU000411"/>
    </source>
</evidence>
<comment type="caution">
    <text evidence="3">The sequence shown here is derived from an EMBL/GenBank/DDBJ whole genome shotgun (WGS) entry which is preliminary data.</text>
</comment>
<dbReference type="InterPro" id="IPR036186">
    <property type="entry name" value="Serpin_sf"/>
</dbReference>
<dbReference type="STRING" id="1090322.MettiDRAFT_1050"/>
<dbReference type="GO" id="GO:0004867">
    <property type="term" value="F:serine-type endopeptidase inhibitor activity"/>
    <property type="evidence" value="ECO:0007669"/>
    <property type="project" value="InterPro"/>
</dbReference>
<keyword evidence="4" id="KW-1185">Reference proteome</keyword>
<dbReference type="InterPro" id="IPR023795">
    <property type="entry name" value="Serpin_CS"/>
</dbReference>
<evidence type="ECO:0000259" key="2">
    <source>
        <dbReference type="SMART" id="SM00093"/>
    </source>
</evidence>
<dbReference type="Gene3D" id="2.30.39.10">
    <property type="entry name" value="Alpha-1-antitrypsin, domain 1"/>
    <property type="match status" value="1"/>
</dbReference>
<dbReference type="PANTHER" id="PTHR11461:SF211">
    <property type="entry name" value="GH10112P-RELATED"/>
    <property type="match status" value="1"/>
</dbReference>
<dbReference type="RefSeq" id="WP_023844759.1">
    <property type="nucleotide sequence ID" value="NZ_AZAJ01000001.1"/>
</dbReference>
<evidence type="ECO:0000313" key="3">
    <source>
        <dbReference type="EMBL" id="ETA67623.1"/>
    </source>
</evidence>
<dbReference type="InterPro" id="IPR023796">
    <property type="entry name" value="Serpin_dom"/>
</dbReference>
<dbReference type="AlphaFoldDB" id="W9DQC4"/>
<dbReference type="InterPro" id="IPR042178">
    <property type="entry name" value="Serpin_sf_1"/>
</dbReference>
<proteinExistence type="inferred from homology"/>
<dbReference type="Gene3D" id="3.30.497.10">
    <property type="entry name" value="Antithrombin, subunit I, domain 2"/>
    <property type="match status" value="1"/>
</dbReference>
<dbReference type="InterPro" id="IPR000215">
    <property type="entry name" value="Serpin_fam"/>
</dbReference>
<comment type="similarity">
    <text evidence="1">Belongs to the serpin family.</text>
</comment>
<accession>W9DQC4</accession>
<name>W9DQC4_METTI</name>
<organism evidence="3 4">
    <name type="scientific">Methanolobus tindarius DSM 2278</name>
    <dbReference type="NCBI Taxonomy" id="1090322"/>
    <lineage>
        <taxon>Archaea</taxon>
        <taxon>Methanobacteriati</taxon>
        <taxon>Methanobacteriota</taxon>
        <taxon>Stenosarchaea group</taxon>
        <taxon>Methanomicrobia</taxon>
        <taxon>Methanosarcinales</taxon>
        <taxon>Methanosarcinaceae</taxon>
        <taxon>Methanolobus</taxon>
    </lineage>
</organism>
<dbReference type="SMART" id="SM00093">
    <property type="entry name" value="SERPIN"/>
    <property type="match status" value="1"/>
</dbReference>
<dbReference type="PROSITE" id="PS00284">
    <property type="entry name" value="SERPIN"/>
    <property type="match status" value="1"/>
</dbReference>
<reference evidence="3 4" key="1">
    <citation type="submission" date="2013-08" db="EMBL/GenBank/DDBJ databases">
        <authorList>
            <consortium name="DOE Joint Genome Institute"/>
            <person name="Eisen J."/>
            <person name="Huntemann M."/>
            <person name="Han J."/>
            <person name="Chen A."/>
            <person name="Kyrpides N."/>
            <person name="Mavromatis K."/>
            <person name="Markowitz V."/>
            <person name="Palaniappan K."/>
            <person name="Ivanova N."/>
            <person name="Schaumberg A."/>
            <person name="Pati A."/>
            <person name="Liolios K."/>
            <person name="Nordberg H.P."/>
            <person name="Cantor M.N."/>
            <person name="Hua S.X."/>
            <person name="Woyke T."/>
        </authorList>
    </citation>
    <scope>NUCLEOTIDE SEQUENCE [LARGE SCALE GENOMIC DNA]</scope>
    <source>
        <strain evidence="3 4">DSM 2278</strain>
    </source>
</reference>
<dbReference type="Pfam" id="PF00079">
    <property type="entry name" value="Serpin"/>
    <property type="match status" value="1"/>
</dbReference>
<feature type="domain" description="Serpin" evidence="2">
    <location>
        <begin position="92"/>
        <end position="455"/>
    </location>
</feature>
<dbReference type="Proteomes" id="UP000019483">
    <property type="component" value="Unassembled WGS sequence"/>
</dbReference>
<dbReference type="GO" id="GO:0005615">
    <property type="term" value="C:extracellular space"/>
    <property type="evidence" value="ECO:0007669"/>
    <property type="project" value="InterPro"/>
</dbReference>
<sequence length="458" mass="51890">MKISKLILISLLSLFVLLCTGCVENTNTNNTSNTNFSMDSNVSSNSTNLTNIHSVEINESAIDENTIDINSTINTDSVENYDIAIANNAFAFDMYSMVIVENEQNVFFSPYSIFTAVAMCYDGAENSTKEQIANVFYFPLNKTVLGMSSKDLISEINSGSDEYELETANALWVQKDFDLKQQYISNAVNYYSGKVAKVDFVNQPENSRVLINDWVESKTNDKIKDLIPDGVIKPKYTRLILTNAIYFNGKWMDEFDKENTQDKSFYPAQDEEISVETMYAKKYFSYGESSNAKILELPYKGNDLCMYIVLPNENEIQDFETSFSLNDYNTLKSNMDSKYEVRTWLPKFKFETKTELANSLIKMGMVDAFDSSNNSTFSGISDENLTISNVIHQAFVDVQEQGTEAAAATAVVMCVDEAYVEPDPVRDFKVDHPFMFFIEDKRTGCILFIGKVESPEYE</sequence>
<dbReference type="OrthoDB" id="371710at2157"/>
<protein>
    <submittedName>
        <fullName evidence="3">Serine protease inhibitor</fullName>
    </submittedName>
</protein>